<evidence type="ECO:0000313" key="3">
    <source>
        <dbReference type="Proteomes" id="UP001165293"/>
    </source>
</evidence>
<evidence type="ECO:0000256" key="1">
    <source>
        <dbReference type="SAM" id="MobiDB-lite"/>
    </source>
</evidence>
<proteinExistence type="predicted"/>
<dbReference type="PANTHER" id="PTHR40275:SF1">
    <property type="entry name" value="SSL7038 PROTEIN"/>
    <property type="match status" value="1"/>
</dbReference>
<dbReference type="InterPro" id="IPR014057">
    <property type="entry name" value="HI1420"/>
</dbReference>
<sequence length="153" mass="16542">MTIKLSDFDVVDYLVDSKTMAHYLTDALEEGGVPLFLKACGDVARARGMTEVAADAGLTRASLYKALGGDGNPSMATVSRVLDSLGFKMVIRSASRKEERAVTGQRRRADARVMRTEAPVARTRLAQDRVPYAARKAPAKKAQGQGAASKRKR</sequence>
<dbReference type="EMBL" id="JAJGAK010000001">
    <property type="protein sequence ID" value="MCC8362256.1"/>
    <property type="molecule type" value="Genomic_DNA"/>
</dbReference>
<protein>
    <submittedName>
        <fullName evidence="2">Addiction module antidote protein</fullName>
    </submittedName>
</protein>
<dbReference type="RefSeq" id="WP_230525874.1">
    <property type="nucleotide sequence ID" value="NZ_JAJGAK010000001.1"/>
</dbReference>
<comment type="caution">
    <text evidence="2">The sequence shown here is derived from an EMBL/GenBank/DDBJ whole genome shotgun (WGS) entry which is preliminary data.</text>
</comment>
<feature type="region of interest" description="Disordered" evidence="1">
    <location>
        <begin position="126"/>
        <end position="153"/>
    </location>
</feature>
<name>A0ABS8JF65_9GAMM</name>
<dbReference type="Proteomes" id="UP001165293">
    <property type="component" value="Unassembled WGS sequence"/>
</dbReference>
<organism evidence="2 3">
    <name type="scientific">Noviluteimonas lactosilytica</name>
    <dbReference type="NCBI Taxonomy" id="2888523"/>
    <lineage>
        <taxon>Bacteria</taxon>
        <taxon>Pseudomonadati</taxon>
        <taxon>Pseudomonadota</taxon>
        <taxon>Gammaproteobacteria</taxon>
        <taxon>Lysobacterales</taxon>
        <taxon>Lysobacteraceae</taxon>
        <taxon>Noviluteimonas</taxon>
    </lineage>
</organism>
<dbReference type="SUPFAM" id="SSF47413">
    <property type="entry name" value="lambda repressor-like DNA-binding domains"/>
    <property type="match status" value="1"/>
</dbReference>
<dbReference type="Pfam" id="PF21716">
    <property type="entry name" value="dnstrm_HI1420"/>
    <property type="match status" value="1"/>
</dbReference>
<reference evidence="2" key="1">
    <citation type="submission" date="2021-10" db="EMBL/GenBank/DDBJ databases">
        <authorList>
            <person name="Lyu M."/>
            <person name="Wang X."/>
            <person name="Meng X."/>
            <person name="Xu K."/>
        </authorList>
    </citation>
    <scope>NUCLEOTIDE SEQUENCE</scope>
    <source>
        <strain evidence="2">A6</strain>
    </source>
</reference>
<accession>A0ABS8JF65</accession>
<gene>
    <name evidence="2" type="ORF">LK996_04105</name>
</gene>
<evidence type="ECO:0000313" key="2">
    <source>
        <dbReference type="EMBL" id="MCC8362256.1"/>
    </source>
</evidence>
<dbReference type="NCBIfam" id="TIGR02684">
    <property type="entry name" value="dnstrm_HI1420"/>
    <property type="match status" value="1"/>
</dbReference>
<dbReference type="PANTHER" id="PTHR40275">
    <property type="entry name" value="SSL7038 PROTEIN"/>
    <property type="match status" value="1"/>
</dbReference>
<dbReference type="InterPro" id="IPR010982">
    <property type="entry name" value="Lambda_DNA-bd_dom_sf"/>
</dbReference>
<feature type="compositionally biased region" description="Low complexity" evidence="1">
    <location>
        <begin position="133"/>
        <end position="153"/>
    </location>
</feature>
<keyword evidence="3" id="KW-1185">Reference proteome</keyword>